<proteinExistence type="predicted"/>
<dbReference type="EMBL" id="HACG01044336">
    <property type="protein sequence ID" value="CEK91201.1"/>
    <property type="molecule type" value="Transcribed_RNA"/>
</dbReference>
<accession>A0A0B7BFV8</accession>
<name>A0A0B7BFV8_9EUPU</name>
<evidence type="ECO:0000313" key="1">
    <source>
        <dbReference type="EMBL" id="CEK91201.1"/>
    </source>
</evidence>
<dbReference type="AlphaFoldDB" id="A0A0B7BFV8"/>
<sequence>MWITTSHSGQHYLLPRIGLLLERLNPSNFCKILAVVLRLGAVFSRNVLHPTNGHCRYL</sequence>
<reference evidence="1" key="1">
    <citation type="submission" date="2014-12" db="EMBL/GenBank/DDBJ databases">
        <title>Insight into the proteome of Arion vulgaris.</title>
        <authorList>
            <person name="Aradska J."/>
            <person name="Bulat T."/>
            <person name="Smidak R."/>
            <person name="Sarate P."/>
            <person name="Gangsoo J."/>
            <person name="Sialana F."/>
            <person name="Bilban M."/>
            <person name="Lubec G."/>
        </authorList>
    </citation>
    <scope>NUCLEOTIDE SEQUENCE</scope>
    <source>
        <tissue evidence="1">Skin</tissue>
    </source>
</reference>
<organism evidence="1">
    <name type="scientific">Arion vulgaris</name>
    <dbReference type="NCBI Taxonomy" id="1028688"/>
    <lineage>
        <taxon>Eukaryota</taxon>
        <taxon>Metazoa</taxon>
        <taxon>Spiralia</taxon>
        <taxon>Lophotrochozoa</taxon>
        <taxon>Mollusca</taxon>
        <taxon>Gastropoda</taxon>
        <taxon>Heterobranchia</taxon>
        <taxon>Euthyneura</taxon>
        <taxon>Panpulmonata</taxon>
        <taxon>Eupulmonata</taxon>
        <taxon>Stylommatophora</taxon>
        <taxon>Helicina</taxon>
        <taxon>Arionoidea</taxon>
        <taxon>Arionidae</taxon>
        <taxon>Arion</taxon>
    </lineage>
</organism>
<protein>
    <submittedName>
        <fullName evidence="1">Uncharacterized protein</fullName>
    </submittedName>
</protein>
<gene>
    <name evidence="1" type="primary">ORF181454</name>
</gene>